<evidence type="ECO:0000313" key="4">
    <source>
        <dbReference type="EMBL" id="MBO0512096.1"/>
    </source>
</evidence>
<evidence type="ECO:0000256" key="1">
    <source>
        <dbReference type="ARBA" id="ARBA00007689"/>
    </source>
</evidence>
<dbReference type="Gene3D" id="3.30.70.1060">
    <property type="entry name" value="Dimeric alpha+beta barrel"/>
    <property type="match status" value="1"/>
</dbReference>
<dbReference type="InterPro" id="IPR051807">
    <property type="entry name" value="Sec-metab_biosynth-assoc"/>
</dbReference>
<dbReference type="AlphaFoldDB" id="A0A939F562"/>
<gene>
    <name evidence="4" type="ORF">J0695_09745</name>
</gene>
<accession>A0A939F562</accession>
<feature type="domain" description="YCII-related" evidence="3">
    <location>
        <begin position="1"/>
        <end position="80"/>
    </location>
</feature>
<organism evidence="4 5">
    <name type="scientific">Streptomyces beijiangensis</name>
    <dbReference type="NCBI Taxonomy" id="163361"/>
    <lineage>
        <taxon>Bacteria</taxon>
        <taxon>Bacillati</taxon>
        <taxon>Actinomycetota</taxon>
        <taxon>Actinomycetes</taxon>
        <taxon>Kitasatosporales</taxon>
        <taxon>Streptomycetaceae</taxon>
        <taxon>Streptomyces</taxon>
    </lineage>
</organism>
<proteinExistence type="inferred from homology"/>
<comment type="similarity">
    <text evidence="1">Belongs to the YciI family.</text>
</comment>
<evidence type="ECO:0000313" key="5">
    <source>
        <dbReference type="Proteomes" id="UP000664167"/>
    </source>
</evidence>
<reference evidence="4" key="1">
    <citation type="submission" date="2021-03" db="EMBL/GenBank/DDBJ databases">
        <title>Streptomyces poriferae sp. nov., a novel marine sponge-derived Actinobacteria species with anti-MRSA activity.</title>
        <authorList>
            <person name="Sandoval-Powers M."/>
            <person name="Kralova S."/>
            <person name="Nguyen G.-S."/>
            <person name="Fawwal D."/>
            <person name="Degnes K."/>
            <person name="Klinkenberg G."/>
            <person name="Sletta H."/>
            <person name="Wentzel A."/>
            <person name="Liles M.R."/>
        </authorList>
    </citation>
    <scope>NUCLEOTIDE SEQUENCE</scope>
    <source>
        <strain evidence="4">DSM 41794</strain>
    </source>
</reference>
<dbReference type="Pfam" id="PF03795">
    <property type="entry name" value="YCII"/>
    <property type="match status" value="1"/>
</dbReference>
<sequence>MPFYVHAQDKPGVGAELVALSEAHWSYMDRFADRLVLRGPVLSEDGEEHAGSVHVVDLADRIDAERFANEEPFWQAGLYGQITTVRAVVLLDRGPTEASLAGEEPNSLTTGHWSPEPRSELNPLGDGDDDGDDPDSRLSFVAVLVDDSQSRTVGIVAVTRTLPDEAPSLIQPFADRLKGGPVALTAQRWCRGGRS</sequence>
<protein>
    <recommendedName>
        <fullName evidence="3">YCII-related domain-containing protein</fullName>
    </recommendedName>
</protein>
<comment type="caution">
    <text evidence="4">The sequence shown here is derived from an EMBL/GenBank/DDBJ whole genome shotgun (WGS) entry which is preliminary data.</text>
</comment>
<dbReference type="PANTHER" id="PTHR33606:SF3">
    <property type="entry name" value="PROTEIN YCII"/>
    <property type="match status" value="1"/>
</dbReference>
<dbReference type="PANTHER" id="PTHR33606">
    <property type="entry name" value="PROTEIN YCII"/>
    <property type="match status" value="1"/>
</dbReference>
<dbReference type="InterPro" id="IPR005545">
    <property type="entry name" value="YCII"/>
</dbReference>
<evidence type="ECO:0000256" key="2">
    <source>
        <dbReference type="SAM" id="MobiDB-lite"/>
    </source>
</evidence>
<keyword evidence="5" id="KW-1185">Reference proteome</keyword>
<feature type="region of interest" description="Disordered" evidence="2">
    <location>
        <begin position="98"/>
        <end position="136"/>
    </location>
</feature>
<dbReference type="RefSeq" id="WP_206961496.1">
    <property type="nucleotide sequence ID" value="NZ_BAAAJJ010000001.1"/>
</dbReference>
<dbReference type="InterPro" id="IPR011008">
    <property type="entry name" value="Dimeric_a/b-barrel"/>
</dbReference>
<dbReference type="EMBL" id="JAFLRJ010000086">
    <property type="protein sequence ID" value="MBO0512096.1"/>
    <property type="molecule type" value="Genomic_DNA"/>
</dbReference>
<evidence type="ECO:0000259" key="3">
    <source>
        <dbReference type="Pfam" id="PF03795"/>
    </source>
</evidence>
<dbReference type="SUPFAM" id="SSF54909">
    <property type="entry name" value="Dimeric alpha+beta barrel"/>
    <property type="match status" value="1"/>
</dbReference>
<dbReference type="Proteomes" id="UP000664167">
    <property type="component" value="Unassembled WGS sequence"/>
</dbReference>
<name>A0A939F562_9ACTN</name>